<feature type="compositionally biased region" description="Basic and acidic residues" evidence="2">
    <location>
        <begin position="1"/>
        <end position="14"/>
    </location>
</feature>
<dbReference type="InterPro" id="IPR001610">
    <property type="entry name" value="PAC"/>
</dbReference>
<gene>
    <name evidence="5" type="ORF">IEQ44_10470</name>
</gene>
<evidence type="ECO:0000313" key="5">
    <source>
        <dbReference type="EMBL" id="MBE7325083.1"/>
    </source>
</evidence>
<dbReference type="Pfam" id="PF01590">
    <property type="entry name" value="GAF"/>
    <property type="match status" value="2"/>
</dbReference>
<dbReference type="Gene3D" id="3.30.450.40">
    <property type="match status" value="2"/>
</dbReference>
<feature type="domain" description="PAC" evidence="4">
    <location>
        <begin position="277"/>
        <end position="329"/>
    </location>
</feature>
<dbReference type="PROSITE" id="PS50113">
    <property type="entry name" value="PAC"/>
    <property type="match status" value="1"/>
</dbReference>
<evidence type="ECO:0000259" key="3">
    <source>
        <dbReference type="PROSITE" id="PS50112"/>
    </source>
</evidence>
<dbReference type="InterPro" id="IPR013656">
    <property type="entry name" value="PAS_4"/>
</dbReference>
<dbReference type="PANTHER" id="PTHR43156">
    <property type="entry name" value="STAGE II SPORULATION PROTEIN E-RELATED"/>
    <property type="match status" value="1"/>
</dbReference>
<dbReference type="Pfam" id="PF07228">
    <property type="entry name" value="SpoIIE"/>
    <property type="match status" value="1"/>
</dbReference>
<comment type="caution">
    <text evidence="5">The sequence shown here is derived from an EMBL/GenBank/DDBJ whole genome shotgun (WGS) entry which is preliminary data.</text>
</comment>
<dbReference type="Gene3D" id="3.60.40.10">
    <property type="entry name" value="PPM-type phosphatase domain"/>
    <property type="match status" value="1"/>
</dbReference>
<dbReference type="EMBL" id="JADCSA010000009">
    <property type="protein sequence ID" value="MBE7325083.1"/>
    <property type="molecule type" value="Genomic_DNA"/>
</dbReference>
<evidence type="ECO:0000313" key="6">
    <source>
        <dbReference type="Proteomes" id="UP000756387"/>
    </source>
</evidence>
<dbReference type="InterPro" id="IPR003018">
    <property type="entry name" value="GAF"/>
</dbReference>
<dbReference type="InterPro" id="IPR013655">
    <property type="entry name" value="PAS_fold_3"/>
</dbReference>
<dbReference type="Proteomes" id="UP000756387">
    <property type="component" value="Unassembled WGS sequence"/>
</dbReference>
<dbReference type="InterPro" id="IPR036457">
    <property type="entry name" value="PPM-type-like_dom_sf"/>
</dbReference>
<dbReference type="InterPro" id="IPR029016">
    <property type="entry name" value="GAF-like_dom_sf"/>
</dbReference>
<dbReference type="Gene3D" id="3.30.450.20">
    <property type="entry name" value="PAS domain"/>
    <property type="match status" value="2"/>
</dbReference>
<keyword evidence="6" id="KW-1185">Reference proteome</keyword>
<sequence length="881" mass="95660">MEGEGGPRRPHTEDGVSLTINDQPVRPTARLTLSSTHGDDPEFLRSAHARLVTDQLVDTTRLDRLTELTARLLGTSSSQVSIISDVQTVVGGTGMAAEAVLKQSPAEDSLCTVTVNQGTSLVVTDAALDSRVAGLPPVTSGAVGTYAGVPLRAGGHLVGALCAYDRDVRTWTEQDVTLLELIGEAVTAELELAAVEASYGADRQVWGLAVEAAGVGAYDWDLRTGELRWDDRTLELFGLDRVRFDGRIETFNALVHPEDRDRVIRALGEIVEQCGVLDLEYRVVLPEGRTRWVLARGAVYPGEAGQPERLVGAVLDTTRVQEGEARMTRVLEAMPSAFFSVDREWRFTYANAHAQQLLAGVSRDLGGHVIWELFPQAVGSEFEVRYRQAVESDEPVAFEAYYPPPLDAWYEVRAWPSPEGLSVYFLDITERRAAQDELARSAERGSLLAEVTSSLTATFDTYQAVGRLSQLLVPRLGEWCIVTLVDHVEPFSQPDWRRHVRDIGLWHVDESQRSTLERYAELRIPMLNDDSYLARAITGESSVLVADRAYEQVTATLGSGEARERYLELEPRTVAFLPVRGRGRTVGALTVGRGHDLPPFTPEELNTLVDIAARAGLALDNARSYAEQRELAEGLQRSLLTPPPDPGHLEVAVRYEPAAEVAQVGGDWYDSFLQTDGSVVVVIGDVVGHDTVAAAAMGQLRALLRGIAVTTGGGPAEVLGRVDSAMPTLQIDTTATAVMAQVEQTPDEREAGTARLRWSNAGHPPPLIAVPQADGSVLTEVLEGVEPDLLLGMDLGVERREAVAVVPVGSTVLLYSDGLVERRGQHLEDGIEQLRGTLADLVASGADLDTLSDELLARMLPERPEGDVALVALRLRRPVEA</sequence>
<feature type="domain" description="PAS" evidence="3">
    <location>
        <begin position="229"/>
        <end position="274"/>
    </location>
</feature>
<dbReference type="Pfam" id="PF08447">
    <property type="entry name" value="PAS_3"/>
    <property type="match status" value="1"/>
</dbReference>
<accession>A0ABR9RU95</accession>
<reference evidence="5 6" key="1">
    <citation type="submission" date="2020-10" db="EMBL/GenBank/DDBJ databases">
        <title>Nocardioides sp. isolated from sludge.</title>
        <authorList>
            <person name="Zhang X."/>
        </authorList>
    </citation>
    <scope>NUCLEOTIDE SEQUENCE [LARGE SCALE GENOMIC DNA]</scope>
    <source>
        <strain evidence="5 6">Y6</strain>
    </source>
</reference>
<keyword evidence="1" id="KW-0378">Hydrolase</keyword>
<evidence type="ECO:0000259" key="4">
    <source>
        <dbReference type="PROSITE" id="PS50113"/>
    </source>
</evidence>
<proteinExistence type="predicted"/>
<dbReference type="SUPFAM" id="SSF55781">
    <property type="entry name" value="GAF domain-like"/>
    <property type="match status" value="2"/>
</dbReference>
<dbReference type="SMART" id="SM00086">
    <property type="entry name" value="PAC"/>
    <property type="match status" value="1"/>
</dbReference>
<dbReference type="InterPro" id="IPR001932">
    <property type="entry name" value="PPM-type_phosphatase-like_dom"/>
</dbReference>
<dbReference type="PANTHER" id="PTHR43156:SF2">
    <property type="entry name" value="STAGE II SPORULATION PROTEIN E"/>
    <property type="match status" value="1"/>
</dbReference>
<dbReference type="InterPro" id="IPR035965">
    <property type="entry name" value="PAS-like_dom_sf"/>
</dbReference>
<name>A0ABR9RU95_9ACTN</name>
<dbReference type="CDD" id="cd00130">
    <property type="entry name" value="PAS"/>
    <property type="match status" value="2"/>
</dbReference>
<dbReference type="PROSITE" id="PS50112">
    <property type="entry name" value="PAS"/>
    <property type="match status" value="2"/>
</dbReference>
<dbReference type="InterPro" id="IPR000700">
    <property type="entry name" value="PAS-assoc_C"/>
</dbReference>
<evidence type="ECO:0000256" key="1">
    <source>
        <dbReference type="ARBA" id="ARBA00022801"/>
    </source>
</evidence>
<dbReference type="SMART" id="SM00065">
    <property type="entry name" value="GAF"/>
    <property type="match status" value="2"/>
</dbReference>
<evidence type="ECO:0000256" key="2">
    <source>
        <dbReference type="SAM" id="MobiDB-lite"/>
    </source>
</evidence>
<dbReference type="Gene3D" id="2.10.70.100">
    <property type="match status" value="1"/>
</dbReference>
<dbReference type="SMART" id="SM00091">
    <property type="entry name" value="PAS"/>
    <property type="match status" value="2"/>
</dbReference>
<organism evidence="5 6">
    <name type="scientific">Nocardioides malaquae</name>
    <dbReference type="NCBI Taxonomy" id="2773426"/>
    <lineage>
        <taxon>Bacteria</taxon>
        <taxon>Bacillati</taxon>
        <taxon>Actinomycetota</taxon>
        <taxon>Actinomycetes</taxon>
        <taxon>Propionibacteriales</taxon>
        <taxon>Nocardioidaceae</taxon>
        <taxon>Nocardioides</taxon>
    </lineage>
</organism>
<dbReference type="InterPro" id="IPR052016">
    <property type="entry name" value="Bact_Sigma-Reg"/>
</dbReference>
<dbReference type="Pfam" id="PF08448">
    <property type="entry name" value="PAS_4"/>
    <property type="match status" value="1"/>
</dbReference>
<protein>
    <submittedName>
        <fullName evidence="5">SpoIIE family protein phosphatase</fullName>
    </submittedName>
</protein>
<dbReference type="SUPFAM" id="SSF55785">
    <property type="entry name" value="PYP-like sensor domain (PAS domain)"/>
    <property type="match status" value="2"/>
</dbReference>
<dbReference type="InterPro" id="IPR000014">
    <property type="entry name" value="PAS"/>
</dbReference>
<dbReference type="SMART" id="SM00331">
    <property type="entry name" value="PP2C_SIG"/>
    <property type="match status" value="1"/>
</dbReference>
<feature type="region of interest" description="Disordered" evidence="2">
    <location>
        <begin position="1"/>
        <end position="26"/>
    </location>
</feature>
<feature type="domain" description="PAS" evidence="3">
    <location>
        <begin position="323"/>
        <end position="393"/>
    </location>
</feature>